<dbReference type="InterPro" id="IPR036736">
    <property type="entry name" value="ACP-like_sf"/>
</dbReference>
<evidence type="ECO:0000256" key="4">
    <source>
        <dbReference type="ARBA" id="ARBA00022553"/>
    </source>
</evidence>
<dbReference type="GO" id="GO:0003824">
    <property type="term" value="F:catalytic activity"/>
    <property type="evidence" value="ECO:0007669"/>
    <property type="project" value="InterPro"/>
</dbReference>
<dbReference type="NCBIfam" id="TIGR01733">
    <property type="entry name" value="AA-adenyl-dom"/>
    <property type="match status" value="2"/>
</dbReference>
<keyword evidence="6" id="KW-0045">Antibiotic biosynthesis</keyword>
<dbReference type="InterPro" id="IPR010071">
    <property type="entry name" value="AA_adenyl_dom"/>
</dbReference>
<feature type="domain" description="Carrier" evidence="8">
    <location>
        <begin position="2600"/>
        <end position="2675"/>
    </location>
</feature>
<dbReference type="GO" id="GO:0072330">
    <property type="term" value="P:monocarboxylic acid biosynthetic process"/>
    <property type="evidence" value="ECO:0007669"/>
    <property type="project" value="UniProtKB-ARBA"/>
</dbReference>
<dbReference type="Pfam" id="PF13193">
    <property type="entry name" value="AMP-binding_C"/>
    <property type="match status" value="2"/>
</dbReference>
<dbReference type="InterPro" id="IPR025110">
    <property type="entry name" value="AMP-bd_C"/>
</dbReference>
<dbReference type="FunFam" id="1.10.1200.10:FF:000005">
    <property type="entry name" value="Nonribosomal peptide synthetase 1"/>
    <property type="match status" value="2"/>
</dbReference>
<dbReference type="Pfam" id="PF00668">
    <property type="entry name" value="Condensation"/>
    <property type="match status" value="3"/>
</dbReference>
<dbReference type="SMART" id="SM00823">
    <property type="entry name" value="PKS_PP"/>
    <property type="match status" value="3"/>
</dbReference>
<dbReference type="GO" id="GO:0017000">
    <property type="term" value="P:antibiotic biosynthetic process"/>
    <property type="evidence" value="ECO:0007669"/>
    <property type="project" value="UniProtKB-KW"/>
</dbReference>
<dbReference type="GO" id="GO:0044550">
    <property type="term" value="P:secondary metabolite biosynthetic process"/>
    <property type="evidence" value="ECO:0007669"/>
    <property type="project" value="UniProtKB-ARBA"/>
</dbReference>
<dbReference type="NCBIfam" id="NF003417">
    <property type="entry name" value="PRK04813.1"/>
    <property type="match status" value="2"/>
</dbReference>
<accession>A0A8G1ZQZ7</accession>
<keyword evidence="3" id="KW-0596">Phosphopantetheine</keyword>
<dbReference type="PANTHER" id="PTHR45527">
    <property type="entry name" value="NONRIBOSOMAL PEPTIDE SYNTHETASE"/>
    <property type="match status" value="1"/>
</dbReference>
<dbReference type="Pfam" id="PF00501">
    <property type="entry name" value="AMP-binding"/>
    <property type="match status" value="2"/>
</dbReference>
<dbReference type="InterPro" id="IPR010060">
    <property type="entry name" value="NRPS_synth"/>
</dbReference>
<dbReference type="FunFam" id="1.10.1200.10:FF:000016">
    <property type="entry name" value="Non-ribosomal peptide synthase"/>
    <property type="match status" value="1"/>
</dbReference>
<evidence type="ECO:0000259" key="8">
    <source>
        <dbReference type="PROSITE" id="PS50075"/>
    </source>
</evidence>
<dbReference type="Gene3D" id="3.40.50.980">
    <property type="match status" value="2"/>
</dbReference>
<dbReference type="CDD" id="cd19543">
    <property type="entry name" value="DCL_NRPS"/>
    <property type="match status" value="1"/>
</dbReference>
<evidence type="ECO:0000313" key="9">
    <source>
        <dbReference type="EMBL" id="RZE23674.1"/>
    </source>
</evidence>
<evidence type="ECO:0000256" key="6">
    <source>
        <dbReference type="ARBA" id="ARBA00023194"/>
    </source>
</evidence>
<dbReference type="FunFam" id="3.40.50.980:FF:000002">
    <property type="entry name" value="Enterobactin synthetase component F"/>
    <property type="match status" value="1"/>
</dbReference>
<organism evidence="9 10">
    <name type="scientific">Streptomyces albidoflavus</name>
    <dbReference type="NCBI Taxonomy" id="1886"/>
    <lineage>
        <taxon>Bacteria</taxon>
        <taxon>Bacillati</taxon>
        <taxon>Actinomycetota</taxon>
        <taxon>Actinomycetes</taxon>
        <taxon>Kitasatosporales</taxon>
        <taxon>Streptomycetaceae</taxon>
        <taxon>Streptomyces</taxon>
        <taxon>Streptomyces albidoflavus group</taxon>
    </lineage>
</organism>
<sequence length="2691" mass="289942">MGVAHDRCLDHLFAEQVARTPDATALTFRDESLTYAELDARAETLARRLAAAGAGPERFVALLLPRSAQLVVAILAVLRTGAAYVPIDPEYPAERVGYVLDDAHAVLAVTTTEVRAGLETTETATPWLLLDGDGDGEATGTGPDDGAGERMVPPGRSAGQPAYAIYTSGSTGRPKGVVVPHHNVTRLFSSSEHWYGFGPDDVWSLFHSFAFDVSVWEIWGALLHGGRLVVVPQEVTRSPGDFLRLLADERVTVLSQTPSAFYQLMAADRADPRTGSRLGLRRIVFAGEALDLGRLDEWYTRHAEDAPVLVNMYGITETTVHASFLALDRALAAGADGSLVGEPLADLGFHVLDQDLRPVPPGTAGELYVTGPGLARNYANRPGLTAERFVACPFGAPGARMYRSGDLVRPRADGGLEYLGRGDDQIKLRGFRIEQGEVEAALQRDPAVGKAQVLVREDRPGDRRLVAYLVPAEDGGTLPSPSRLRDEALRTLPAYMVPSAFVAMERFPLTTNGKLDRRALPAPARRHSVDAALVPPAEGTESVVAAVWREVLGVEEVGATDDFFQIGGDSLSMVRVLSRLRTVLGAELPVRTLFRARTVRELAAEPALTGPAPGAGAAVERVDRRERLPLSFTQQRFWFAQEFAPDSAAGNVHTAFRLRGTLDAEALDAALTGLLARHEPLRTTYDTDEDGVFQTVHPAGSLRPATERADLTGLPAAEREQELARLLEAEAGRPFDLRRGPVLRALLVRLADRDHVLAIGVHHIATDGWSTNLLVAELGALYTARLQGRAPELAPLDIGYADYAAWQRRHADSPERAAHLAHWRERLHGVTPLQLPTDRPHPPVRSTAGAAHRFTLGRDLVAGLRAVAAERGGTLFMTLAAATQVLLAKLTGRSDVAVGTAVSGRDREEFEGLVGAFINTVVLRTEVDGTASFRDHLDRVRETVLDAFGHQDVPFERLVDELREERDASRTPLVEALVVLQNAPGGGLSLPGLRAERLPVPRTAAVLDLTLEFTERDDALDVMIEYGTALFDASTVERLAGHLEVLLAASVAEPGRPVAELPLLTGEGHRELLAGWRGPRRPRPALAAHQLFARQAALRPDAVAVATADRQLTYAELDRRANRLAHHLRAFGVGPDVPVALLLERSPELLVGMVAVVKAGGAYVPLAPGLPAERLGFIVEDTAAPVVITTSELVDGLPRGTTCRAVLLDRDAGQIAERPATEPPAEAGPDHLAYLVYTSGSTGTPKGVMVPHRALTDLCAWHVDVYEVGPEDRTAQTAGLGFDAAVWEIWPALTAGARIDLPSDTVLGNPAALVEWLTERRTTVCFLATPLAEVVLEQPAVAGTHLRTLLTGGDTLHRPPAAGLPFRLVNNYGPTESAVVATAGETHPAGDGGAPAIGRPVDNSSAYVLDRHGRPVPTGVAGELHLAGEGLARGYAQRPGLTAERFVADPFGPPGSRMYRTGDLVRYRPDGALDYLGRIDSQVKLRGFRIELGEIENVLAGLAEVSQAAVLVEEVPGRAGRLVAYTVPEEGATVRPEELTARTRELLPGYMVPARVEVLPAMPLTPNGKIDRRALAATDPGSGAPGAHVAPRTETERALAGIWAEVLGLPRVGVEDNFFTLGGDSILSLQVVARARRAGLRLLSRDIFRHQTVAALAPHAAREETAPGTAGHPSGPAPVLPVQRLYLDRAEGRDAFHQYVTVEWAGEPRQEALRRALEALTGHHDILRARFTRTGGRWLQYPAPDGAGAGAELLRVVPLSGRAKAADEETVRAETARAHAALDPRTGELVRAVLLLSGSGSARLLLVVHHLVVDGVSWRVLLEDLESAYAQAASGGPVVLESAGTPLAAWSHRFARAVREGRFDADLPYWEGMFADDADVLPRESEEPNPVSGTREVTAGLDEETTTALLRDVPPAYRSEINDVLLAALAPVLTEWTGRGRVVIALEGHGREDLFEDEDLSRTVGWFTSYYPVALTASPAQGPGDLLRSVKEQLRAVPGRGLSYGALRYTAGVRELAEQPLPQLSFNYLGRFGGSRAEGPLRSVSGIGLHQDPDSPRMHLIDVVCAVRDGRLEFTWSYGEGVHRRATVERLAHRMTERLTELVAHCAAPGVGGRTPSDFPLARIDQETVDRLVGDGRDVEDVYPLTPMQSGMVLHTLLDTDRGLYLEQNHIELAGVARPDLLATAWQRIVDRTPVLRTAIVRQGVPEPLQVVRRHARIDVTTLDWRDLDEAGRREATTAYLTEDRARGLDLGTAPLSRFAVARLGDDRVQLFWTFHHALLDGWSAMRLLAEVLAEYGTLARGGERTPRAPGPYRDFVGWLLGQDHTEAERHWRRALAGWTAPTPLPYDHPRPAGHTSASSARAELRVRDADATALHTAAKRAGVTMNTLVQGVWALLLSRWSGQDEVCFGATSAGRPAELDGVVDMIGLFINTLPVRTGADARAPFDGWLRALQEQQAEARRYEHAPLHQLRRWAGARGEEQLFDSVVIFENYPFDQKLVSDFGLELVDIQADSGTNFPLNLIGYAADGLTLVLHHDPRLFTAATVRGLLDDLETVLTEIARDPHRTVGEIGAAVRPRAGAAPAPGAAPAAAPATGAPVAPRTPTEQTLAELWAEVLGSGPVGVEDGFFELGGDSVTALRLMSRISGVFGVDLPPRALFDGAGVRALAEAVEEEILKTLEELVGGDTHDAA</sequence>
<comment type="cofactor">
    <cofactor evidence="1">
        <name>pantetheine 4'-phosphate</name>
        <dbReference type="ChEBI" id="CHEBI:47942"/>
    </cofactor>
</comment>
<dbReference type="InterPro" id="IPR006162">
    <property type="entry name" value="Ppantetheine_attach_site"/>
</dbReference>
<dbReference type="InterPro" id="IPR045851">
    <property type="entry name" value="AMP-bd_C_sf"/>
</dbReference>
<gene>
    <name evidence="9" type="ORF">C0Q92_12860</name>
</gene>
<dbReference type="CDD" id="cd05930">
    <property type="entry name" value="A_NRPS"/>
    <property type="match status" value="1"/>
</dbReference>
<dbReference type="Gene3D" id="3.40.50.12780">
    <property type="entry name" value="N-terminal domain of ligase-like"/>
    <property type="match status" value="1"/>
</dbReference>
<dbReference type="FunFam" id="3.40.50.980:FF:000001">
    <property type="entry name" value="Non-ribosomal peptide synthetase"/>
    <property type="match status" value="2"/>
</dbReference>
<name>A0A8G1ZQZ7_9ACTN</name>
<reference evidence="9 10" key="1">
    <citation type="submission" date="2017-12" db="EMBL/GenBank/DDBJ databases">
        <title>Population genomics insights into the ecological differentiation and adaptive evolution in streptomycetes.</title>
        <authorList>
            <person name="Li Y."/>
            <person name="Huang Y."/>
        </authorList>
    </citation>
    <scope>NUCLEOTIDE SEQUENCE [LARGE SCALE GENOMIC DNA]</scope>
    <source>
        <strain evidence="9 10">NBRC 100770</strain>
    </source>
</reference>
<evidence type="ECO:0000256" key="1">
    <source>
        <dbReference type="ARBA" id="ARBA00001957"/>
    </source>
</evidence>
<dbReference type="CDD" id="cd19534">
    <property type="entry name" value="E_NRPS"/>
    <property type="match status" value="1"/>
</dbReference>
<dbReference type="SMART" id="SM01294">
    <property type="entry name" value="PKS_PP_betabranch"/>
    <property type="match status" value="1"/>
</dbReference>
<dbReference type="Gene3D" id="2.30.38.10">
    <property type="entry name" value="Luciferase, Domain 3"/>
    <property type="match status" value="1"/>
</dbReference>
<dbReference type="RefSeq" id="WP_129805585.1">
    <property type="nucleotide sequence ID" value="NZ_PKLL01000014.1"/>
</dbReference>
<dbReference type="GO" id="GO:0008610">
    <property type="term" value="P:lipid biosynthetic process"/>
    <property type="evidence" value="ECO:0007669"/>
    <property type="project" value="UniProtKB-ARBA"/>
</dbReference>
<dbReference type="GO" id="GO:0031177">
    <property type="term" value="F:phosphopantetheine binding"/>
    <property type="evidence" value="ECO:0007669"/>
    <property type="project" value="InterPro"/>
</dbReference>
<dbReference type="FunFam" id="3.30.300.30:FF:000010">
    <property type="entry name" value="Enterobactin synthetase component F"/>
    <property type="match status" value="1"/>
</dbReference>
<feature type="domain" description="Carrier" evidence="8">
    <location>
        <begin position="1590"/>
        <end position="1664"/>
    </location>
</feature>
<dbReference type="FunFam" id="3.40.50.12780:FF:000012">
    <property type="entry name" value="Non-ribosomal peptide synthetase"/>
    <property type="match status" value="2"/>
</dbReference>
<dbReference type="SUPFAM" id="SSF47336">
    <property type="entry name" value="ACP-like"/>
    <property type="match status" value="3"/>
</dbReference>
<dbReference type="PROSITE" id="PS00455">
    <property type="entry name" value="AMP_BINDING"/>
    <property type="match status" value="1"/>
</dbReference>
<dbReference type="Pfam" id="PF00550">
    <property type="entry name" value="PP-binding"/>
    <property type="match status" value="3"/>
</dbReference>
<dbReference type="InterPro" id="IPR042099">
    <property type="entry name" value="ANL_N_sf"/>
</dbReference>
<keyword evidence="4" id="KW-0597">Phosphoprotein</keyword>
<dbReference type="FunFam" id="2.30.38.10:FF:000001">
    <property type="entry name" value="Non-ribosomal peptide synthetase PvdI"/>
    <property type="match status" value="1"/>
</dbReference>
<dbReference type="InterPro" id="IPR023213">
    <property type="entry name" value="CAT-like_dom_sf"/>
</dbReference>
<dbReference type="InterPro" id="IPR009081">
    <property type="entry name" value="PP-bd_ACP"/>
</dbReference>
<feature type="region of interest" description="Disordered" evidence="7">
    <location>
        <begin position="129"/>
        <end position="152"/>
    </location>
</feature>
<dbReference type="Gene3D" id="3.30.559.10">
    <property type="entry name" value="Chloramphenicol acetyltransferase-like domain"/>
    <property type="match status" value="3"/>
</dbReference>
<evidence type="ECO:0000256" key="2">
    <source>
        <dbReference type="ARBA" id="ARBA00006432"/>
    </source>
</evidence>
<dbReference type="InterPro" id="IPR000873">
    <property type="entry name" value="AMP-dep_synth/lig_dom"/>
</dbReference>
<dbReference type="GO" id="GO:0005737">
    <property type="term" value="C:cytoplasm"/>
    <property type="evidence" value="ECO:0007669"/>
    <property type="project" value="TreeGrafter"/>
</dbReference>
<proteinExistence type="inferred from homology"/>
<comment type="similarity">
    <text evidence="2">Belongs to the ATP-dependent AMP-binding enzyme family.</text>
</comment>
<protein>
    <submittedName>
        <fullName evidence="9">Non-ribosomal peptide synthetase</fullName>
    </submittedName>
</protein>
<feature type="region of interest" description="Disordered" evidence="7">
    <location>
        <begin position="2579"/>
        <end position="2605"/>
    </location>
</feature>
<dbReference type="Gene3D" id="3.30.559.30">
    <property type="entry name" value="Nonribosomal peptide synthetase, condensation domain"/>
    <property type="match status" value="3"/>
</dbReference>
<dbReference type="Gene3D" id="1.10.1200.10">
    <property type="entry name" value="ACP-like"/>
    <property type="match status" value="3"/>
</dbReference>
<dbReference type="EMBL" id="PKLL01000014">
    <property type="protein sequence ID" value="RZE23674.1"/>
    <property type="molecule type" value="Genomic_DNA"/>
</dbReference>
<dbReference type="Proteomes" id="UP000292693">
    <property type="component" value="Unassembled WGS sequence"/>
</dbReference>
<feature type="domain" description="Carrier" evidence="8">
    <location>
        <begin position="535"/>
        <end position="610"/>
    </location>
</feature>
<dbReference type="PROSITE" id="PS50075">
    <property type="entry name" value="CARRIER"/>
    <property type="match status" value="3"/>
</dbReference>
<dbReference type="InterPro" id="IPR020845">
    <property type="entry name" value="AMP-binding_CS"/>
</dbReference>
<dbReference type="NCBIfam" id="TIGR01720">
    <property type="entry name" value="NRPS-para261"/>
    <property type="match status" value="1"/>
</dbReference>
<dbReference type="PANTHER" id="PTHR45527:SF1">
    <property type="entry name" value="FATTY ACID SYNTHASE"/>
    <property type="match status" value="1"/>
</dbReference>
<keyword evidence="5" id="KW-0677">Repeat</keyword>
<dbReference type="CDD" id="cd17643">
    <property type="entry name" value="A_NRPS_Cytc1-like"/>
    <property type="match status" value="1"/>
</dbReference>
<dbReference type="GO" id="GO:0043041">
    <property type="term" value="P:amino acid activation for nonribosomal peptide biosynthetic process"/>
    <property type="evidence" value="ECO:0007669"/>
    <property type="project" value="TreeGrafter"/>
</dbReference>
<dbReference type="SUPFAM" id="SSF52777">
    <property type="entry name" value="CoA-dependent acyltransferases"/>
    <property type="match status" value="6"/>
</dbReference>
<evidence type="ECO:0000256" key="3">
    <source>
        <dbReference type="ARBA" id="ARBA00022450"/>
    </source>
</evidence>
<evidence type="ECO:0000256" key="5">
    <source>
        <dbReference type="ARBA" id="ARBA00022737"/>
    </source>
</evidence>
<dbReference type="Gene3D" id="3.30.300.30">
    <property type="match status" value="2"/>
</dbReference>
<dbReference type="InterPro" id="IPR001242">
    <property type="entry name" value="Condensation_dom"/>
</dbReference>
<dbReference type="CDD" id="cd19531">
    <property type="entry name" value="LCL_NRPS-like"/>
    <property type="match status" value="1"/>
</dbReference>
<evidence type="ECO:0000256" key="7">
    <source>
        <dbReference type="SAM" id="MobiDB-lite"/>
    </source>
</evidence>
<evidence type="ECO:0000313" key="10">
    <source>
        <dbReference type="Proteomes" id="UP000292693"/>
    </source>
</evidence>
<dbReference type="PROSITE" id="PS00012">
    <property type="entry name" value="PHOSPHOPANTETHEINE"/>
    <property type="match status" value="2"/>
</dbReference>
<dbReference type="SUPFAM" id="SSF56801">
    <property type="entry name" value="Acetyl-CoA synthetase-like"/>
    <property type="match status" value="2"/>
</dbReference>
<comment type="caution">
    <text evidence="9">The sequence shown here is derived from an EMBL/GenBank/DDBJ whole genome shotgun (WGS) entry which is preliminary data.</text>
</comment>
<dbReference type="InterPro" id="IPR020806">
    <property type="entry name" value="PKS_PP-bd"/>
</dbReference>